<dbReference type="KEGG" id="hakz:J0X25_17920"/>
<gene>
    <name evidence="1" type="ORF">J0X25_17920</name>
</gene>
<keyword evidence="2" id="KW-1185">Reference proteome</keyword>
<evidence type="ECO:0000313" key="1">
    <source>
        <dbReference type="EMBL" id="QSW99229.1"/>
    </source>
</evidence>
<dbReference type="RefSeq" id="WP_207288837.1">
    <property type="nucleotide sequence ID" value="NZ_CP071462.1"/>
</dbReference>
<dbReference type="Proteomes" id="UP000663203">
    <property type="component" value="Chromosome"/>
</dbReference>
<accession>A0A8A2VAZ9</accession>
<name>A0A8A2VAZ9_9EURY</name>
<protein>
    <submittedName>
        <fullName evidence="1">Uncharacterized protein</fullName>
    </submittedName>
</protein>
<organism evidence="1 2">
    <name type="scientific">Haloterrigena alkaliphila</name>
    <dbReference type="NCBI Taxonomy" id="2816475"/>
    <lineage>
        <taxon>Archaea</taxon>
        <taxon>Methanobacteriati</taxon>
        <taxon>Methanobacteriota</taxon>
        <taxon>Stenosarchaea group</taxon>
        <taxon>Halobacteria</taxon>
        <taxon>Halobacteriales</taxon>
        <taxon>Natrialbaceae</taxon>
        <taxon>Haloterrigena</taxon>
    </lineage>
</organism>
<dbReference type="GeneID" id="63189223"/>
<proteinExistence type="predicted"/>
<evidence type="ECO:0000313" key="2">
    <source>
        <dbReference type="Proteomes" id="UP000663203"/>
    </source>
</evidence>
<dbReference type="AlphaFoldDB" id="A0A8A2VAZ9"/>
<sequence>MAITERDPGQGEPKRFLVECEGCSFECATTGREEAERIGDAHRGETGHDLVALELPPSM</sequence>
<dbReference type="EMBL" id="CP071462">
    <property type="protein sequence ID" value="QSW99229.1"/>
    <property type="molecule type" value="Genomic_DNA"/>
</dbReference>
<reference evidence="1 2" key="1">
    <citation type="submission" date="2021-03" db="EMBL/GenBank/DDBJ databases">
        <title>Haloterrigena longa sp. nov. and Haloterrigena limicola sp. nov., extremely halophilic archaea isolated from a salt lake.</title>
        <authorList>
            <person name="Henglin C."/>
        </authorList>
    </citation>
    <scope>NUCLEOTIDE SEQUENCE [LARGE SCALE GENOMIC DNA]</scope>
    <source>
        <strain evidence="1 2">KZCA68</strain>
    </source>
</reference>